<dbReference type="InterPro" id="IPR023809">
    <property type="entry name" value="Thiopep_bacteriocin_synth_dom"/>
</dbReference>
<evidence type="ECO:0000313" key="3">
    <source>
        <dbReference type="Proteomes" id="UP000712673"/>
    </source>
</evidence>
<proteinExistence type="predicted"/>
<dbReference type="AlphaFoldDB" id="A0A937W351"/>
<protein>
    <recommendedName>
        <fullName evidence="1">Thiopeptide-type bacteriocin biosynthesis domain-containing protein</fullName>
    </recommendedName>
</protein>
<organism evidence="2 3">
    <name type="scientific">Tectimicrobiota bacterium</name>
    <dbReference type="NCBI Taxonomy" id="2528274"/>
    <lineage>
        <taxon>Bacteria</taxon>
        <taxon>Pseudomonadati</taxon>
        <taxon>Nitrospinota/Tectimicrobiota group</taxon>
        <taxon>Candidatus Tectimicrobiota</taxon>
    </lineage>
</organism>
<comment type="caution">
    <text evidence="2">The sequence shown here is derived from an EMBL/GenBank/DDBJ whole genome shotgun (WGS) entry which is preliminary data.</text>
</comment>
<reference evidence="2" key="1">
    <citation type="submission" date="2019-03" db="EMBL/GenBank/DDBJ databases">
        <title>Lake Tanganyika Metagenome-Assembled Genomes (MAGs).</title>
        <authorList>
            <person name="Tran P."/>
        </authorList>
    </citation>
    <scope>NUCLEOTIDE SEQUENCE</scope>
    <source>
        <strain evidence="2">K_DeepCast_65m_m2_066</strain>
    </source>
</reference>
<evidence type="ECO:0000259" key="1">
    <source>
        <dbReference type="Pfam" id="PF14028"/>
    </source>
</evidence>
<dbReference type="Pfam" id="PF14028">
    <property type="entry name" value="Lant_dehydr_C"/>
    <property type="match status" value="1"/>
</dbReference>
<accession>A0A937W351</accession>
<sequence length="269" mass="29966">MRVACAAAANLGAAASDADTRRRQTRLHEIGPLTRELLDSGAADGWFFLRYADPDWHLRWRLHGDASALHTVVLPAVQAAAARLRERGMLWRLQVDTYEREVERYGGPQGMRLSERLFQADSKAALDILAALEPGDAGLDERWLLTLPGMGALLEDLGLDRSARRDWVQHALTRYATLVGPGGTYHTWANERYRCILTPKTMACIRHLPSASSWLRYGCPGSATIGVRRKDRGIKAAEVPTHVQEVVVRFVMREPAPQAAARSSRKPIR</sequence>
<gene>
    <name evidence="2" type="ORF">FJZ47_19750</name>
</gene>
<feature type="domain" description="Thiopeptide-type bacteriocin biosynthesis" evidence="1">
    <location>
        <begin position="27"/>
        <end position="194"/>
    </location>
</feature>
<dbReference type="Proteomes" id="UP000712673">
    <property type="component" value="Unassembled WGS sequence"/>
</dbReference>
<dbReference type="NCBIfam" id="TIGR03891">
    <property type="entry name" value="thiopep_ocin"/>
    <property type="match status" value="1"/>
</dbReference>
<name>A0A937W351_UNCTE</name>
<dbReference type="EMBL" id="VGLS01000757">
    <property type="protein sequence ID" value="MBM3226011.1"/>
    <property type="molecule type" value="Genomic_DNA"/>
</dbReference>
<evidence type="ECO:0000313" key="2">
    <source>
        <dbReference type="EMBL" id="MBM3226011.1"/>
    </source>
</evidence>